<evidence type="ECO:0000313" key="2">
    <source>
        <dbReference type="EMBL" id="MEQ2363909.1"/>
    </source>
</evidence>
<feature type="transmembrane region" description="Helical" evidence="1">
    <location>
        <begin position="38"/>
        <end position="59"/>
    </location>
</feature>
<evidence type="ECO:0000313" key="3">
    <source>
        <dbReference type="Proteomes" id="UP001469749"/>
    </source>
</evidence>
<gene>
    <name evidence="2" type="ORF">WMO25_02215</name>
</gene>
<comment type="caution">
    <text evidence="2">The sequence shown here is derived from an EMBL/GenBank/DDBJ whole genome shotgun (WGS) entry which is preliminary data.</text>
</comment>
<protein>
    <submittedName>
        <fullName evidence="2">Uncharacterized protein</fullName>
    </submittedName>
</protein>
<accession>A0ABV1B0K8</accession>
<dbReference type="RefSeq" id="WP_349083839.1">
    <property type="nucleotide sequence ID" value="NZ_JBBMEK010000014.1"/>
</dbReference>
<proteinExistence type="predicted"/>
<keyword evidence="1" id="KW-0812">Transmembrane</keyword>
<dbReference type="Proteomes" id="UP001469749">
    <property type="component" value="Unassembled WGS sequence"/>
</dbReference>
<keyword evidence="1" id="KW-0472">Membrane</keyword>
<keyword evidence="3" id="KW-1185">Reference proteome</keyword>
<dbReference type="EMBL" id="JBBMEK010000014">
    <property type="protein sequence ID" value="MEQ2363909.1"/>
    <property type="molecule type" value="Genomic_DNA"/>
</dbReference>
<sequence>MSDEVIKVIDALAERFGIVIDWSSENVIPYLQQLCDKYITYEIITSIVWMIIGVCLLPVSKYAVKRMKYNAEQKTIDRLADYDTRETLWGLLAGATIVVGVGIIVYQVFDIITCFTFPEDMIIGKLQVIYSRMKQ</sequence>
<name>A0ABV1B0K8_9FIRM</name>
<evidence type="ECO:0000256" key="1">
    <source>
        <dbReference type="SAM" id="Phobius"/>
    </source>
</evidence>
<keyword evidence="1" id="KW-1133">Transmembrane helix</keyword>
<feature type="transmembrane region" description="Helical" evidence="1">
    <location>
        <begin position="88"/>
        <end position="109"/>
    </location>
</feature>
<reference evidence="2 3" key="1">
    <citation type="submission" date="2024-03" db="EMBL/GenBank/DDBJ databases">
        <title>Human intestinal bacterial collection.</title>
        <authorList>
            <person name="Pauvert C."/>
            <person name="Hitch T.C.A."/>
            <person name="Clavel T."/>
        </authorList>
    </citation>
    <scope>NUCLEOTIDE SEQUENCE [LARGE SCALE GENOMIC DNA]</scope>
    <source>
        <strain evidence="2 3">CLA-AA-H190</strain>
    </source>
</reference>
<organism evidence="2 3">
    <name type="scientific">Coprococcus intestinihominis</name>
    <dbReference type="NCBI Taxonomy" id="3133154"/>
    <lineage>
        <taxon>Bacteria</taxon>
        <taxon>Bacillati</taxon>
        <taxon>Bacillota</taxon>
        <taxon>Clostridia</taxon>
        <taxon>Lachnospirales</taxon>
        <taxon>Lachnospiraceae</taxon>
        <taxon>Coprococcus</taxon>
    </lineage>
</organism>